<dbReference type="Proteomes" id="UP000187412">
    <property type="component" value="Unassembled WGS sequence"/>
</dbReference>
<keyword evidence="2" id="KW-0813">Transport</keyword>
<evidence type="ECO:0000313" key="10">
    <source>
        <dbReference type="Proteomes" id="UP000187412"/>
    </source>
</evidence>
<reference evidence="9 10" key="1">
    <citation type="submission" date="2016-10" db="EMBL/GenBank/DDBJ databases">
        <title>Paenibacillus species isolates.</title>
        <authorList>
            <person name="Beno S.M."/>
        </authorList>
    </citation>
    <scope>NUCLEOTIDE SEQUENCE [LARGE SCALE GENOMIC DNA]</scope>
    <source>
        <strain evidence="9 10">FSL H7-0744</strain>
    </source>
</reference>
<dbReference type="InterPro" id="IPR045324">
    <property type="entry name" value="Small_multidrug_res"/>
</dbReference>
<evidence type="ECO:0000256" key="8">
    <source>
        <dbReference type="SAM" id="Phobius"/>
    </source>
</evidence>
<feature type="transmembrane region" description="Helical" evidence="8">
    <location>
        <begin position="58"/>
        <end position="78"/>
    </location>
</feature>
<dbReference type="PANTHER" id="PTHR30561:SF1">
    <property type="entry name" value="MULTIDRUG TRANSPORTER EMRE"/>
    <property type="match status" value="1"/>
</dbReference>
<dbReference type="SUPFAM" id="SSF103481">
    <property type="entry name" value="Multidrug resistance efflux transporter EmrE"/>
    <property type="match status" value="1"/>
</dbReference>
<keyword evidence="5 8" id="KW-1133">Transmembrane helix</keyword>
<accession>A0ABX3HNK9</accession>
<dbReference type="Pfam" id="PF00893">
    <property type="entry name" value="Multi_Drug_Res"/>
    <property type="match status" value="1"/>
</dbReference>
<feature type="transmembrane region" description="Helical" evidence="8">
    <location>
        <begin position="26"/>
        <end position="46"/>
    </location>
</feature>
<protein>
    <submittedName>
        <fullName evidence="9">QacE family quaternary ammonium compound efflux SMR transporter</fullName>
    </submittedName>
</protein>
<comment type="subcellular location">
    <subcellularLocation>
        <location evidence="1 7">Cell membrane</location>
        <topology evidence="1 7">Multi-pass membrane protein</topology>
    </subcellularLocation>
</comment>
<comment type="caution">
    <text evidence="9">The sequence shown here is derived from an EMBL/GenBank/DDBJ whole genome shotgun (WGS) entry which is preliminary data.</text>
</comment>
<comment type="similarity">
    <text evidence="7">Belongs to the drug/metabolite transporter (DMT) superfamily. Small multidrug resistance (SMR) (TC 2.A.7.1) family.</text>
</comment>
<evidence type="ECO:0000256" key="7">
    <source>
        <dbReference type="RuleBase" id="RU003942"/>
    </source>
</evidence>
<dbReference type="InterPro" id="IPR037185">
    <property type="entry name" value="EmrE-like"/>
</dbReference>
<dbReference type="Gene3D" id="1.10.3730.20">
    <property type="match status" value="1"/>
</dbReference>
<evidence type="ECO:0000256" key="6">
    <source>
        <dbReference type="ARBA" id="ARBA00023136"/>
    </source>
</evidence>
<proteinExistence type="inferred from homology"/>
<evidence type="ECO:0000256" key="2">
    <source>
        <dbReference type="ARBA" id="ARBA00022448"/>
    </source>
</evidence>
<evidence type="ECO:0000256" key="3">
    <source>
        <dbReference type="ARBA" id="ARBA00022475"/>
    </source>
</evidence>
<dbReference type="PANTHER" id="PTHR30561">
    <property type="entry name" value="SMR FAMILY PROTON-DEPENDENT DRUG EFFLUX TRANSPORTER SUGE"/>
    <property type="match status" value="1"/>
</dbReference>
<keyword evidence="10" id="KW-1185">Reference proteome</keyword>
<gene>
    <name evidence="9" type="ORF">BSK56_04550</name>
</gene>
<dbReference type="InterPro" id="IPR000390">
    <property type="entry name" value="Small_drug/metabolite_transptr"/>
</dbReference>
<evidence type="ECO:0000256" key="5">
    <source>
        <dbReference type="ARBA" id="ARBA00022989"/>
    </source>
</evidence>
<keyword evidence="3" id="KW-1003">Cell membrane</keyword>
<dbReference type="EMBL" id="MPTB01000004">
    <property type="protein sequence ID" value="OMD51896.1"/>
    <property type="molecule type" value="Genomic_DNA"/>
</dbReference>
<name>A0ABX3HNK9_PAEBO</name>
<dbReference type="RefSeq" id="WP_076109522.1">
    <property type="nucleotide sequence ID" value="NZ_MPTB01000004.1"/>
</dbReference>
<keyword evidence="6 8" id="KW-0472">Membrane</keyword>
<sequence>MPYLFLAISIASELVGTSMLKASQGFTKIIPVIVMLISFICSFFFLSLSLKTIPLNAAYAIWSGIGVVATVLISVLIWKEKINTGSVIGITLIVIGVIVLNLLGPGHSSSEEAAETQQTSLSDRA</sequence>
<evidence type="ECO:0000256" key="1">
    <source>
        <dbReference type="ARBA" id="ARBA00004651"/>
    </source>
</evidence>
<keyword evidence="4 7" id="KW-0812">Transmembrane</keyword>
<organism evidence="9 10">
    <name type="scientific">Paenibacillus borealis</name>
    <dbReference type="NCBI Taxonomy" id="160799"/>
    <lineage>
        <taxon>Bacteria</taxon>
        <taxon>Bacillati</taxon>
        <taxon>Bacillota</taxon>
        <taxon>Bacilli</taxon>
        <taxon>Bacillales</taxon>
        <taxon>Paenibacillaceae</taxon>
        <taxon>Paenibacillus</taxon>
    </lineage>
</organism>
<evidence type="ECO:0000313" key="9">
    <source>
        <dbReference type="EMBL" id="OMD51896.1"/>
    </source>
</evidence>
<evidence type="ECO:0000256" key="4">
    <source>
        <dbReference type="ARBA" id="ARBA00022692"/>
    </source>
</evidence>
<feature type="transmembrane region" description="Helical" evidence="8">
    <location>
        <begin position="84"/>
        <end position="103"/>
    </location>
</feature>